<keyword evidence="1" id="KW-1185">Reference proteome</keyword>
<dbReference type="WBParaSite" id="MhA1_Contig48.frz3.gene14">
    <property type="protein sequence ID" value="MhA1_Contig48.frz3.gene14"/>
    <property type="gene ID" value="MhA1_Contig48.frz3.gene14"/>
</dbReference>
<evidence type="ECO:0000313" key="2">
    <source>
        <dbReference type="WBParaSite" id="MhA1_Contig48.frz3.gene14"/>
    </source>
</evidence>
<protein>
    <submittedName>
        <fullName evidence="2">Uncharacterized protein</fullName>
    </submittedName>
</protein>
<dbReference type="AlphaFoldDB" id="A0A1I8BQU4"/>
<reference evidence="2" key="1">
    <citation type="submission" date="2016-11" db="UniProtKB">
        <authorList>
            <consortium name="WormBaseParasite"/>
        </authorList>
    </citation>
    <scope>IDENTIFICATION</scope>
</reference>
<organism evidence="1 2">
    <name type="scientific">Meloidogyne hapla</name>
    <name type="common">Root-knot nematode worm</name>
    <dbReference type="NCBI Taxonomy" id="6305"/>
    <lineage>
        <taxon>Eukaryota</taxon>
        <taxon>Metazoa</taxon>
        <taxon>Ecdysozoa</taxon>
        <taxon>Nematoda</taxon>
        <taxon>Chromadorea</taxon>
        <taxon>Rhabditida</taxon>
        <taxon>Tylenchina</taxon>
        <taxon>Tylenchomorpha</taxon>
        <taxon>Tylenchoidea</taxon>
        <taxon>Meloidogynidae</taxon>
        <taxon>Meloidogyninae</taxon>
        <taxon>Meloidogyne</taxon>
    </lineage>
</organism>
<accession>A0A1I8BQU4</accession>
<name>A0A1I8BQU4_MELHA</name>
<dbReference type="Proteomes" id="UP000095281">
    <property type="component" value="Unplaced"/>
</dbReference>
<evidence type="ECO:0000313" key="1">
    <source>
        <dbReference type="Proteomes" id="UP000095281"/>
    </source>
</evidence>
<proteinExistence type="predicted"/>
<sequence>MTCKLGKDHVTEAFEGMLEGKHDIECTCHECTGNLCNSSIGIKISKMMFNAFCGGYSKLCSTCKLTDELVKKFKPHLECTCSECEGEFCNNVKESNTGGESNSSVGSNISGMIVILFFGNSFKEICLKIFKKIN</sequence>